<comment type="caution">
    <text evidence="1">The sequence shown here is derived from an EMBL/GenBank/DDBJ whole genome shotgun (WGS) entry which is preliminary data.</text>
</comment>
<evidence type="ECO:0000313" key="2">
    <source>
        <dbReference type="Proteomes" id="UP001530400"/>
    </source>
</evidence>
<sequence>MGVRFFTLHPALQPPSSSQASILRQQQHHKMPRHSSKYASAYDNDDISTLSSNTIGTFNIYSRRFRSKIFHEDVFSIHSLGIKSTSLKYITAVSIAVLTTIYMTFSDSFLKLSAYELSRSLDISQGYSDYTTLQNPQDVDSSVDRRADEIASYYASHPSEYNKRCDNIMIYMPNSFAFHGHGSQMNTYLMAVLVSTYLDRPLLLLEPEGVWNKYEGGSQFGCPTDVSLDEIPTGFSRLIDHPIWLHNGCSIPKCHDYGVWSQMTTKFNPRGHFCKDPTTSREVNAIVARGSPLRGYMREISNEMMSNKNPEGSLRWAMNLGASREEAQRFVEMKSGKDKWDYVVSLMVNSGVLRLQPWIAKDVQHFLQNVDLPIDSVFDAIHVRRGDKLESESRGPVVDYWVQRGYTEQNMPLNFIPFSYYLAQWTEESCQHHDGIMEHHVYVATDDPIVVKQEIDRLIAEDKSTSSQALGNWAPTLLYNGCHQFMFHFNPTQEKSFHLGGDGEKYPIEGDNCSARYHRNIASMADFMMLARSRTFVGEYNSNWGKLLRVMRMRLTDVEPFSTLLDTRIAWGRDGVAGPGL</sequence>
<organism evidence="1 2">
    <name type="scientific">Cyclotella atomus</name>
    <dbReference type="NCBI Taxonomy" id="382360"/>
    <lineage>
        <taxon>Eukaryota</taxon>
        <taxon>Sar</taxon>
        <taxon>Stramenopiles</taxon>
        <taxon>Ochrophyta</taxon>
        <taxon>Bacillariophyta</taxon>
        <taxon>Coscinodiscophyceae</taxon>
        <taxon>Thalassiosirophycidae</taxon>
        <taxon>Stephanodiscales</taxon>
        <taxon>Stephanodiscaceae</taxon>
        <taxon>Cyclotella</taxon>
    </lineage>
</organism>
<accession>A0ABD3MVS9</accession>
<dbReference type="Gene3D" id="3.40.50.11350">
    <property type="match status" value="1"/>
</dbReference>
<evidence type="ECO:0008006" key="3">
    <source>
        <dbReference type="Google" id="ProtNLM"/>
    </source>
</evidence>
<evidence type="ECO:0000313" key="1">
    <source>
        <dbReference type="EMBL" id="KAL3767354.1"/>
    </source>
</evidence>
<proteinExistence type="predicted"/>
<protein>
    <recommendedName>
        <fullName evidence="3">O-fucosyltransferase family protein</fullName>
    </recommendedName>
</protein>
<dbReference type="PANTHER" id="PTHR13132:SF29">
    <property type="entry name" value="ALPHA-(1,6)-FUCOSYLTRANSFERASE"/>
    <property type="match status" value="1"/>
</dbReference>
<gene>
    <name evidence="1" type="ORF">ACHAWO_007297</name>
</gene>
<dbReference type="Proteomes" id="UP001530400">
    <property type="component" value="Unassembled WGS sequence"/>
</dbReference>
<dbReference type="AlphaFoldDB" id="A0ABD3MVS9"/>
<dbReference type="PANTHER" id="PTHR13132">
    <property type="entry name" value="ALPHA- 1,6 -FUCOSYLTRANSFERASE"/>
    <property type="match status" value="1"/>
</dbReference>
<dbReference type="EMBL" id="JALLPJ020001369">
    <property type="protein sequence ID" value="KAL3767354.1"/>
    <property type="molecule type" value="Genomic_DNA"/>
</dbReference>
<name>A0ABD3MVS9_9STRA</name>
<keyword evidence="2" id="KW-1185">Reference proteome</keyword>
<reference evidence="1 2" key="1">
    <citation type="submission" date="2024-10" db="EMBL/GenBank/DDBJ databases">
        <title>Updated reference genomes for cyclostephanoid diatoms.</title>
        <authorList>
            <person name="Roberts W.R."/>
            <person name="Alverson A.J."/>
        </authorList>
    </citation>
    <scope>NUCLEOTIDE SEQUENCE [LARGE SCALE GENOMIC DNA]</scope>
    <source>
        <strain evidence="1 2">AJA010-31</strain>
    </source>
</reference>